<dbReference type="PANTHER" id="PTHR46254">
    <property type="entry name" value="PROTEIN GVQW1-RELATED"/>
    <property type="match status" value="1"/>
</dbReference>
<reference evidence="3" key="1">
    <citation type="journal article" date="2007" name="Science">
        <title>Evolutionary and biomedical insights from the rhesus macaque genome.</title>
        <authorList>
            <person name="Gibbs R.A."/>
            <person name="Rogers J."/>
            <person name="Katze M.G."/>
            <person name="Bumgarner R."/>
            <person name="Weinstock G.M."/>
            <person name="Mardis E.R."/>
            <person name="Remington K.A."/>
            <person name="Strausberg R.L."/>
            <person name="Venter J.C."/>
            <person name="Wilson R.K."/>
            <person name="Batzer M.A."/>
            <person name="Bustamante C.D."/>
            <person name="Eichler E.E."/>
            <person name="Hahn M.W."/>
            <person name="Hardison R.C."/>
            <person name="Makova K.D."/>
            <person name="Miller W."/>
            <person name="Milosavljevic A."/>
            <person name="Palermo R.E."/>
            <person name="Siepel A."/>
            <person name="Sikela J.M."/>
            <person name="Attaway T."/>
            <person name="Bell S."/>
            <person name="Bernard K.E."/>
            <person name="Buhay C.J."/>
            <person name="Chandrabose M.N."/>
            <person name="Dao M."/>
            <person name="Davis C."/>
            <person name="Delehaunty K.D."/>
            <person name="Ding Y."/>
            <person name="Dinh H.H."/>
            <person name="Dugan-Rocha S."/>
            <person name="Fulton L.A."/>
            <person name="Gabisi R.A."/>
            <person name="Garner T.T."/>
            <person name="Godfrey J."/>
            <person name="Hawes A.C."/>
            <person name="Hernandez J."/>
            <person name="Hines S."/>
            <person name="Holder M."/>
            <person name="Hume J."/>
            <person name="Jhangiani S.N."/>
            <person name="Joshi V."/>
            <person name="Khan Z.M."/>
            <person name="Kirkness E.F."/>
            <person name="Cree A."/>
            <person name="Fowler R.G."/>
            <person name="Lee S."/>
            <person name="Lewis L.R."/>
            <person name="Li Z."/>
            <person name="Liu Y.-S."/>
            <person name="Moore S.M."/>
            <person name="Muzny D."/>
            <person name="Nazareth L.V."/>
            <person name="Ngo D.N."/>
            <person name="Okwuonu G.O."/>
            <person name="Pai G."/>
            <person name="Parker D."/>
            <person name="Paul H.A."/>
            <person name="Pfannkoch C."/>
            <person name="Pohl C.S."/>
            <person name="Rogers Y.-H.C."/>
            <person name="Ruiz S.J."/>
            <person name="Sabo A."/>
            <person name="Santibanez J."/>
            <person name="Schneider B.W."/>
            <person name="Smith S.M."/>
            <person name="Sodergren E."/>
            <person name="Svatek A.F."/>
            <person name="Utterback T.R."/>
            <person name="Vattathil S."/>
            <person name="Warren W."/>
            <person name="White C.S."/>
            <person name="Chinwalla A.T."/>
            <person name="Feng Y."/>
            <person name="Halpern A.L."/>
            <person name="Hillier L.W."/>
            <person name="Huang X."/>
            <person name="Minx P."/>
            <person name="Nelson J.O."/>
            <person name="Pepin K.H."/>
            <person name="Qin X."/>
            <person name="Sutton G.G."/>
            <person name="Venter E."/>
            <person name="Walenz B.P."/>
            <person name="Wallis J.W."/>
            <person name="Worley K.C."/>
            <person name="Yang S.-P."/>
            <person name="Jones S.M."/>
            <person name="Marra M.A."/>
            <person name="Rocchi M."/>
            <person name="Schein J.E."/>
            <person name="Baertsch R."/>
            <person name="Clarke L."/>
            <person name="Csuros M."/>
            <person name="Glasscock J."/>
            <person name="Harris R.A."/>
            <person name="Havlak P."/>
            <person name="Jackson A.R."/>
            <person name="Jiang H."/>
            <person name="Liu Y."/>
            <person name="Messina D.N."/>
            <person name="Shen Y."/>
            <person name="Song H.X.-Z."/>
            <person name="Wylie T."/>
            <person name="Zhang L."/>
            <person name="Birney E."/>
            <person name="Han K."/>
            <person name="Konkel M.K."/>
            <person name="Lee J."/>
            <person name="Smit A.F.A."/>
            <person name="Ullmer B."/>
            <person name="Wang H."/>
            <person name="Xing J."/>
            <person name="Burhans R."/>
            <person name="Cheng Z."/>
            <person name="Karro J.E."/>
            <person name="Ma J."/>
            <person name="Raney B."/>
            <person name="She X."/>
            <person name="Cox M.J."/>
            <person name="Demuth J.P."/>
            <person name="Dumas L.J."/>
            <person name="Han S.-G."/>
            <person name="Hopkins J."/>
            <person name="Karimpour-Fard A."/>
            <person name="Kim Y.H."/>
            <person name="Pollack J.R."/>
            <person name="Vinar T."/>
            <person name="Addo-Quaye C."/>
            <person name="Degenhardt J."/>
            <person name="Denby A."/>
            <person name="Hubisz M.J."/>
            <person name="Indap A."/>
            <person name="Kosiol C."/>
            <person name="Lahn B.T."/>
            <person name="Lawson H.A."/>
            <person name="Marklein A."/>
            <person name="Nielsen R."/>
            <person name="Vallender E.J."/>
            <person name="Clark A.G."/>
            <person name="Ferguson B."/>
            <person name="Hernandez R.D."/>
            <person name="Hirani K."/>
            <person name="Kehrer-Sawatzki H."/>
            <person name="Kolb J."/>
            <person name="Patil S."/>
            <person name="Pu L.-L."/>
            <person name="Ren Y."/>
            <person name="Smith D.G."/>
            <person name="Wheeler D.A."/>
            <person name="Schenck I."/>
            <person name="Ball E.V."/>
            <person name="Chen R."/>
            <person name="Cooper D.N."/>
            <person name="Giardine B."/>
            <person name="Hsu F."/>
            <person name="Kent W.J."/>
            <person name="Lesk A."/>
            <person name="Nelson D.L."/>
            <person name="O'brien W.E."/>
            <person name="Pruefer K."/>
            <person name="Stenson P.D."/>
            <person name="Wallace J.C."/>
            <person name="Ke H."/>
            <person name="Liu X.-M."/>
            <person name="Wang P."/>
            <person name="Xiang A.P."/>
            <person name="Yang F."/>
            <person name="Barber G.P."/>
            <person name="Haussler D."/>
            <person name="Karolchik D."/>
            <person name="Kern A.D."/>
            <person name="Kuhn R.M."/>
            <person name="Smith K.E."/>
            <person name="Zwieg A.S."/>
        </authorList>
    </citation>
    <scope>NUCLEOTIDE SEQUENCE [LARGE SCALE GENOMIC DNA]</scope>
    <source>
        <strain evidence="3">17573</strain>
    </source>
</reference>
<feature type="signal peptide" evidence="1">
    <location>
        <begin position="1"/>
        <end position="22"/>
    </location>
</feature>
<reference evidence="2" key="3">
    <citation type="submission" date="2025-08" db="UniProtKB">
        <authorList>
            <consortium name="Ensembl"/>
        </authorList>
    </citation>
    <scope>IDENTIFICATION</scope>
    <source>
        <strain evidence="2">17573</strain>
    </source>
</reference>
<dbReference type="OMA" id="CLHITWP"/>
<sequence length="105" mass="11758">KEVILLCCYCVLFCFVLRQSLALSSSLECSGTDIGSLQPPPPRSKQFSCLSLPCSWDYRCTPPCPTNFCIFSRDRGFTMLARLISNSRPQVILLPWPPKVLGLQT</sequence>
<dbReference type="VEuPathDB" id="HostDB:ENSMMUG00000049904"/>
<dbReference type="Bgee" id="ENSMMUG00000049904">
    <property type="expression patterns" value="Expressed in cortex of kidney"/>
</dbReference>
<keyword evidence="1" id="KW-0732">Signal</keyword>
<dbReference type="PANTHER" id="PTHR46254:SF3">
    <property type="entry name" value="SECRETED PROTEIN"/>
    <property type="match status" value="1"/>
</dbReference>
<reference evidence="2" key="2">
    <citation type="submission" date="2019-01" db="EMBL/GenBank/DDBJ databases">
        <authorList>
            <person name="Graves T."/>
            <person name="Eichler E.E."/>
            <person name="Wilson R.K."/>
        </authorList>
    </citation>
    <scope>NUCLEOTIDE SEQUENCE [LARGE SCALE GENOMIC DNA]</scope>
    <source>
        <strain evidence="2">17573</strain>
    </source>
</reference>
<accession>A0A5F8A5H4</accession>
<evidence type="ECO:0000256" key="1">
    <source>
        <dbReference type="SAM" id="SignalP"/>
    </source>
</evidence>
<dbReference type="Proteomes" id="UP000006718">
    <property type="component" value="Chromosome 1"/>
</dbReference>
<evidence type="ECO:0000313" key="3">
    <source>
        <dbReference type="Proteomes" id="UP000006718"/>
    </source>
</evidence>
<reference evidence="2" key="4">
    <citation type="submission" date="2025-09" db="UniProtKB">
        <authorList>
            <consortium name="Ensembl"/>
        </authorList>
    </citation>
    <scope>IDENTIFICATION</scope>
    <source>
        <strain evidence="2">17573</strain>
    </source>
</reference>
<evidence type="ECO:0000313" key="2">
    <source>
        <dbReference type="Ensembl" id="ENSMMUP00000073137.1"/>
    </source>
</evidence>
<dbReference type="InParanoid" id="A0A5F8A5H4"/>
<proteinExistence type="predicted"/>
<protein>
    <submittedName>
        <fullName evidence="2">Uncharacterized protein</fullName>
    </submittedName>
</protein>
<organism evidence="2 3">
    <name type="scientific">Macaca mulatta</name>
    <name type="common">Rhesus macaque</name>
    <dbReference type="NCBI Taxonomy" id="9544"/>
    <lineage>
        <taxon>Eukaryota</taxon>
        <taxon>Metazoa</taxon>
        <taxon>Chordata</taxon>
        <taxon>Craniata</taxon>
        <taxon>Vertebrata</taxon>
        <taxon>Euteleostomi</taxon>
        <taxon>Mammalia</taxon>
        <taxon>Eutheria</taxon>
        <taxon>Euarchontoglires</taxon>
        <taxon>Primates</taxon>
        <taxon>Haplorrhini</taxon>
        <taxon>Catarrhini</taxon>
        <taxon>Cercopithecidae</taxon>
        <taxon>Cercopithecinae</taxon>
        <taxon>Macaca</taxon>
    </lineage>
</organism>
<keyword evidence="3" id="KW-1185">Reference proteome</keyword>
<dbReference type="GeneTree" id="ENSGT01140000285655"/>
<name>A0A5F8A5H4_MACMU</name>
<dbReference type="Ensembl" id="ENSMMUT00000101649.1">
    <property type="protein sequence ID" value="ENSMMUP00000073137.1"/>
    <property type="gene ID" value="ENSMMUG00000049904.1"/>
</dbReference>
<feature type="chain" id="PRO_5023914922" evidence="1">
    <location>
        <begin position="23"/>
        <end position="105"/>
    </location>
</feature>
<dbReference type="AlphaFoldDB" id="A0A5F8A5H4"/>